<evidence type="ECO:0008006" key="3">
    <source>
        <dbReference type="Google" id="ProtNLM"/>
    </source>
</evidence>
<dbReference type="STRING" id="1219058.AOA14_11235"/>
<reference evidence="1 2" key="2">
    <citation type="journal article" date="2016" name="Genome Announc.">
        <title>Complete Genome Sequence of Sphingopyxis terrae Strain 203-1 (NBRC 111660), a Polyethylene Glycol Degrader.</title>
        <authorList>
            <person name="Ohtsubo Y."/>
            <person name="Nonoyama S."/>
            <person name="Nagata Y."/>
            <person name="Numata M."/>
            <person name="Tsuchikane K."/>
            <person name="Hosoyama A."/>
            <person name="Yamazoe A."/>
            <person name="Tsuda M."/>
            <person name="Fujita N."/>
            <person name="Kawai F."/>
        </authorList>
    </citation>
    <scope>NUCLEOTIDE SEQUENCE [LARGE SCALE GENOMIC DNA]</scope>
    <source>
        <strain evidence="1 2">203-1</strain>
    </source>
</reference>
<dbReference type="Gene3D" id="1.10.10.10">
    <property type="entry name" value="Winged helix-like DNA-binding domain superfamily/Winged helix DNA-binding domain"/>
    <property type="match status" value="1"/>
</dbReference>
<dbReference type="EMBL" id="CP013342">
    <property type="protein sequence ID" value="AMU95179.1"/>
    <property type="molecule type" value="Genomic_DNA"/>
</dbReference>
<sequence length="179" mass="20548">MRDGKEKRVTEGVRYKMQFLGAFHLIAPNGHRLDVTSKKAIALLGLLASANSGERWRAWIQDKLWGSRELRQAQTSLRRELHGLRKLTESLPIPLVETTSRTVRLNLHFVEADIRDEEVVRQSTGEFLEGIDIAGEEGFEEWLREMRYSLSDLSKPIAMEEGADSLLRAPLRLFGHRRL</sequence>
<dbReference type="RefSeq" id="WP_062901872.1">
    <property type="nucleotide sequence ID" value="NZ_BCZQ01000045.1"/>
</dbReference>
<dbReference type="SUPFAM" id="SSF46894">
    <property type="entry name" value="C-terminal effector domain of the bipartite response regulators"/>
    <property type="match status" value="1"/>
</dbReference>
<dbReference type="InterPro" id="IPR036388">
    <property type="entry name" value="WH-like_DNA-bd_sf"/>
</dbReference>
<evidence type="ECO:0000313" key="1">
    <source>
        <dbReference type="EMBL" id="AMU95179.1"/>
    </source>
</evidence>
<gene>
    <name evidence="1" type="ORF">AOA14_11235</name>
</gene>
<dbReference type="AlphaFoldDB" id="A0A142VZM5"/>
<dbReference type="KEGG" id="ster:AOA14_11235"/>
<name>A0A142VZM5_9SPHN</name>
<dbReference type="InterPro" id="IPR016032">
    <property type="entry name" value="Sig_transdc_resp-reg_C-effctor"/>
</dbReference>
<organism evidence="1 2">
    <name type="scientific">Sphingopyxis terrae subsp. terrae NBRC 15098</name>
    <dbReference type="NCBI Taxonomy" id="1219058"/>
    <lineage>
        <taxon>Bacteria</taxon>
        <taxon>Pseudomonadati</taxon>
        <taxon>Pseudomonadota</taxon>
        <taxon>Alphaproteobacteria</taxon>
        <taxon>Sphingomonadales</taxon>
        <taxon>Sphingomonadaceae</taxon>
        <taxon>Sphingopyxis</taxon>
    </lineage>
</organism>
<dbReference type="GO" id="GO:0003677">
    <property type="term" value="F:DNA binding"/>
    <property type="evidence" value="ECO:0007669"/>
    <property type="project" value="InterPro"/>
</dbReference>
<reference evidence="2" key="1">
    <citation type="submission" date="2015-11" db="EMBL/GenBank/DDBJ databases">
        <title>Complete genome sequence of a polyethylene glycol-degrading strain Sphingopyxis terrae strain 203-1 (NBRC 15098).</title>
        <authorList>
            <person name="Yoshiyuki O."/>
            <person name="Shouta N."/>
            <person name="Nagata Y."/>
            <person name="Numata M."/>
            <person name="Tsuchikane K."/>
            <person name="Hosoyama A."/>
            <person name="Yamazoe A."/>
            <person name="Tsuda M."/>
            <person name="Fujita N."/>
            <person name="Kawai F."/>
        </authorList>
    </citation>
    <scope>NUCLEOTIDE SEQUENCE [LARGE SCALE GENOMIC DNA]</scope>
    <source>
        <strain evidence="2">203-1</strain>
    </source>
</reference>
<proteinExistence type="predicted"/>
<protein>
    <recommendedName>
        <fullName evidence="3">OmpR/PhoB-type domain-containing protein</fullName>
    </recommendedName>
</protein>
<evidence type="ECO:0000313" key="2">
    <source>
        <dbReference type="Proteomes" id="UP000076234"/>
    </source>
</evidence>
<dbReference type="Proteomes" id="UP000076234">
    <property type="component" value="Chromosome"/>
</dbReference>
<accession>A0A142VZM5</accession>
<dbReference type="GO" id="GO:0006355">
    <property type="term" value="P:regulation of DNA-templated transcription"/>
    <property type="evidence" value="ECO:0007669"/>
    <property type="project" value="InterPro"/>
</dbReference>